<evidence type="ECO:0000313" key="4">
    <source>
        <dbReference type="EMBL" id="KAF4143133.1"/>
    </source>
</evidence>
<dbReference type="SUPFAM" id="SSF53474">
    <property type="entry name" value="alpha/beta-Hydrolases"/>
    <property type="match status" value="1"/>
</dbReference>
<proteinExistence type="inferred from homology"/>
<keyword evidence="2 4" id="KW-0378">Hydrolase</keyword>
<sequence length="639" mass="70519">MYVVHPGRNYQLDALDHFAIFSSHVATFYVFRIPCHLCTRCCLLHRYQWLVSLYSDRRVFSATSQRHQLRVRHSGSAIVSFRNSKTIELFVKRKLASSTPPQKGSTQKSVWFLAGGPGASSADLEMAMLEIYFLSKSSIDVYTMDHRGTGRSSFLDCMAAQATAEGSPGGAQLVLQELPYCVKDILHQIDNHTEAFSVTSAARDLVYLLDVLENDTESSGVGDVYLYGTSYGTYLVERVMHLAPSQVKGYILDGVVSEAGSTPDTRLFFSHWDRNILAPTERFFELCLKQQETCPLQLNLGDKGDVLSAVLDIYNDIDEAMNDCALQLMPLTGVDTPSQILRPILGLLVRDFSARTLIPSILGRMHRCSKKDQKELELSLGPLLDLILQQVGTAASPVMKTPVHPTSLIKSSLDSSVTGSIDQLVYLLISYSELWANPSPTEAELEKLYMDGIFSIGSVALAQYCLLSGNLSPTMSASSRDPACSQIALDFGSNTSDFTQNFVYPVDEYSNITASVPPNTTLLVINGGLDFQTPMEFGRHQYESAALSDPETSRKMMVELEFGAHVCGLTATTSDDETLCGPRIVTSFIANNGDPELVDTSCMNALPELELNDKAFSMLVESIIETEREQMLKGFDFEE</sequence>
<dbReference type="GO" id="GO:0016787">
    <property type="term" value="F:hydrolase activity"/>
    <property type="evidence" value="ECO:0007669"/>
    <property type="project" value="UniProtKB-KW"/>
</dbReference>
<dbReference type="InterPro" id="IPR051601">
    <property type="entry name" value="Serine_prot/Carboxylest_S33"/>
</dbReference>
<reference evidence="4" key="1">
    <citation type="submission" date="2020-03" db="EMBL/GenBank/DDBJ databases">
        <title>Hybrid Assembly of Korean Phytophthora infestans isolates.</title>
        <authorList>
            <person name="Prokchorchik M."/>
            <person name="Lee Y."/>
            <person name="Seo J."/>
            <person name="Cho J.-H."/>
            <person name="Park Y.-E."/>
            <person name="Jang D.-C."/>
            <person name="Im J.-S."/>
            <person name="Choi J.-G."/>
            <person name="Park H.-J."/>
            <person name="Lee G.-B."/>
            <person name="Lee Y.-G."/>
            <person name="Hong S.-Y."/>
            <person name="Cho K."/>
            <person name="Sohn K.H."/>
        </authorList>
    </citation>
    <scope>NUCLEOTIDE SEQUENCE</scope>
    <source>
        <strain evidence="4">KR_2_A2</strain>
    </source>
</reference>
<evidence type="ECO:0000256" key="1">
    <source>
        <dbReference type="ARBA" id="ARBA00010088"/>
    </source>
</evidence>
<comment type="caution">
    <text evidence="4">The sequence shown here is derived from an EMBL/GenBank/DDBJ whole genome shotgun (WGS) entry which is preliminary data.</text>
</comment>
<dbReference type="Gene3D" id="3.40.50.1820">
    <property type="entry name" value="alpha/beta hydrolase"/>
    <property type="match status" value="1"/>
</dbReference>
<dbReference type="InterPro" id="IPR029058">
    <property type="entry name" value="AB_hydrolase_fold"/>
</dbReference>
<comment type="similarity">
    <text evidence="1">Belongs to the peptidase S33 family.</text>
</comment>
<evidence type="ECO:0000313" key="5">
    <source>
        <dbReference type="Proteomes" id="UP000704712"/>
    </source>
</evidence>
<dbReference type="Pfam" id="PF00561">
    <property type="entry name" value="Abhydrolase_1"/>
    <property type="match status" value="1"/>
</dbReference>
<dbReference type="AlphaFoldDB" id="A0A8S9URP5"/>
<organism evidence="4 5">
    <name type="scientific">Phytophthora infestans</name>
    <name type="common">Potato late blight agent</name>
    <name type="synonym">Botrytis infestans</name>
    <dbReference type="NCBI Taxonomy" id="4787"/>
    <lineage>
        <taxon>Eukaryota</taxon>
        <taxon>Sar</taxon>
        <taxon>Stramenopiles</taxon>
        <taxon>Oomycota</taxon>
        <taxon>Peronosporomycetes</taxon>
        <taxon>Peronosporales</taxon>
        <taxon>Peronosporaceae</taxon>
        <taxon>Phytophthora</taxon>
    </lineage>
</organism>
<dbReference type="InterPro" id="IPR000073">
    <property type="entry name" value="AB_hydrolase_1"/>
</dbReference>
<gene>
    <name evidence="4" type="ORF">GN958_ATG07663</name>
</gene>
<dbReference type="EMBL" id="JAACNO010001080">
    <property type="protein sequence ID" value="KAF4143133.1"/>
    <property type="molecule type" value="Genomic_DNA"/>
</dbReference>
<name>A0A8S9URP5_PHYIN</name>
<evidence type="ECO:0000259" key="3">
    <source>
        <dbReference type="Pfam" id="PF00561"/>
    </source>
</evidence>
<protein>
    <submittedName>
        <fullName evidence="4">Alpha/beta hydrolase fold</fullName>
    </submittedName>
</protein>
<feature type="domain" description="AB hydrolase-1" evidence="3">
    <location>
        <begin position="112"/>
        <end position="271"/>
    </location>
</feature>
<dbReference type="PANTHER" id="PTHR43248">
    <property type="entry name" value="2-SUCCINYL-6-HYDROXY-2,4-CYCLOHEXADIENE-1-CARBOXYLATE SYNTHASE"/>
    <property type="match status" value="1"/>
</dbReference>
<dbReference type="Proteomes" id="UP000704712">
    <property type="component" value="Unassembled WGS sequence"/>
</dbReference>
<dbReference type="PANTHER" id="PTHR43248:SF3">
    <property type="entry name" value="AB HYDROLASE-1 DOMAIN-CONTAINING PROTEIN"/>
    <property type="match status" value="1"/>
</dbReference>
<evidence type="ECO:0000256" key="2">
    <source>
        <dbReference type="ARBA" id="ARBA00022801"/>
    </source>
</evidence>
<accession>A0A8S9URP5</accession>